<gene>
    <name evidence="5" type="ORF">RI844_17900</name>
</gene>
<evidence type="ECO:0000256" key="2">
    <source>
        <dbReference type="ARBA" id="ARBA00022801"/>
    </source>
</evidence>
<evidence type="ECO:0000256" key="1">
    <source>
        <dbReference type="ARBA" id="ARBA00022729"/>
    </source>
</evidence>
<dbReference type="PANTHER" id="PTHR10161">
    <property type="entry name" value="TARTRATE-RESISTANT ACID PHOSPHATASE TYPE 5"/>
    <property type="match status" value="1"/>
</dbReference>
<evidence type="ECO:0000313" key="6">
    <source>
        <dbReference type="Proteomes" id="UP001301442"/>
    </source>
</evidence>
<dbReference type="Proteomes" id="UP001301442">
    <property type="component" value="Chromosome"/>
</dbReference>
<evidence type="ECO:0000313" key="5">
    <source>
        <dbReference type="EMBL" id="WOH37217.1"/>
    </source>
</evidence>
<name>A0ABZ0GMS2_9GAMM</name>
<dbReference type="InterPro" id="IPR029052">
    <property type="entry name" value="Metallo-depent_PP-like"/>
</dbReference>
<reference evidence="5 6" key="1">
    <citation type="submission" date="2023-09" db="EMBL/GenBank/DDBJ databases">
        <authorList>
            <person name="Qi X."/>
        </authorList>
    </citation>
    <scope>NUCLEOTIDE SEQUENCE [LARGE SCALE GENOMIC DNA]</scope>
    <source>
        <strain evidence="5 6">S1-1</strain>
    </source>
</reference>
<organism evidence="5 6">
    <name type="scientific">Thalassotalea fonticola</name>
    <dbReference type="NCBI Taxonomy" id="3065649"/>
    <lineage>
        <taxon>Bacteria</taxon>
        <taxon>Pseudomonadati</taxon>
        <taxon>Pseudomonadota</taxon>
        <taxon>Gammaproteobacteria</taxon>
        <taxon>Alteromonadales</taxon>
        <taxon>Colwelliaceae</taxon>
        <taxon>Thalassotalea</taxon>
    </lineage>
</organism>
<feature type="chain" id="PRO_5046881513" evidence="3">
    <location>
        <begin position="24"/>
        <end position="316"/>
    </location>
</feature>
<keyword evidence="2" id="KW-0378">Hydrolase</keyword>
<dbReference type="PANTHER" id="PTHR10161:SF14">
    <property type="entry name" value="TARTRATE-RESISTANT ACID PHOSPHATASE TYPE 5"/>
    <property type="match status" value="1"/>
</dbReference>
<feature type="signal peptide" evidence="3">
    <location>
        <begin position="1"/>
        <end position="23"/>
    </location>
</feature>
<accession>A0ABZ0GMS2</accession>
<evidence type="ECO:0000259" key="4">
    <source>
        <dbReference type="Pfam" id="PF00149"/>
    </source>
</evidence>
<dbReference type="EMBL" id="CP136600">
    <property type="protein sequence ID" value="WOH37217.1"/>
    <property type="molecule type" value="Genomic_DNA"/>
</dbReference>
<protein>
    <submittedName>
        <fullName evidence="5">Metallophosphoesterase</fullName>
    </submittedName>
</protein>
<dbReference type="SUPFAM" id="SSF56300">
    <property type="entry name" value="Metallo-dependent phosphatases"/>
    <property type="match status" value="1"/>
</dbReference>
<keyword evidence="1 3" id="KW-0732">Signal</keyword>
<proteinExistence type="predicted"/>
<dbReference type="Pfam" id="PF00149">
    <property type="entry name" value="Metallophos"/>
    <property type="match status" value="1"/>
</dbReference>
<dbReference type="InterPro" id="IPR004843">
    <property type="entry name" value="Calcineurin-like_PHP"/>
</dbReference>
<evidence type="ECO:0000256" key="3">
    <source>
        <dbReference type="SAM" id="SignalP"/>
    </source>
</evidence>
<sequence length="316" mass="34947">MHVKKLIFYYFFPVLLLISSCNGDDDKSVQQQVSGVCSTKGKDFDANIFLQAGIHLYVIGDTGTGDSNQLTSANILDIYHQQFPLDAIIHTGDIFYPSGLKNSDDIAGMQKFHDIYGPLSLNELPWYIVAGNHDHDGSINALIDFSAQHSNMFYPSPYYAATIADTDSALQVNIIATDTTPMTFGVVQLEQLAWLSSKLNQQSNAINIVFGHHPIFSNGSHGDTDILKGNFLQQLIHYNVPLYLSGHEHNLEYIEQSQLPNMVISGAGGRELREVSCGKNSLYVEKKFGGFALYITQQSIWVIPVSESGVTVMFSL</sequence>
<dbReference type="PROSITE" id="PS51257">
    <property type="entry name" value="PROKAR_LIPOPROTEIN"/>
    <property type="match status" value="1"/>
</dbReference>
<dbReference type="Gene3D" id="3.60.21.10">
    <property type="match status" value="1"/>
</dbReference>
<feature type="domain" description="Calcineurin-like phosphoesterase" evidence="4">
    <location>
        <begin position="56"/>
        <end position="250"/>
    </location>
</feature>
<keyword evidence="6" id="KW-1185">Reference proteome</keyword>
<dbReference type="RefSeq" id="WP_348396009.1">
    <property type="nucleotide sequence ID" value="NZ_CP136600.1"/>
</dbReference>
<dbReference type="InterPro" id="IPR051558">
    <property type="entry name" value="Metallophosphoesterase_PAP"/>
</dbReference>